<dbReference type="PROSITE" id="PS50157">
    <property type="entry name" value="ZINC_FINGER_C2H2_2"/>
    <property type="match status" value="8"/>
</dbReference>
<organism evidence="8 9">
    <name type="scientific">Drosophila busckii</name>
    <name type="common">Fruit fly</name>
    <dbReference type="NCBI Taxonomy" id="30019"/>
    <lineage>
        <taxon>Eukaryota</taxon>
        <taxon>Metazoa</taxon>
        <taxon>Ecdysozoa</taxon>
        <taxon>Arthropoda</taxon>
        <taxon>Hexapoda</taxon>
        <taxon>Insecta</taxon>
        <taxon>Pterygota</taxon>
        <taxon>Neoptera</taxon>
        <taxon>Endopterygota</taxon>
        <taxon>Diptera</taxon>
        <taxon>Brachycera</taxon>
        <taxon>Muscomorpha</taxon>
        <taxon>Ephydroidea</taxon>
        <taxon>Drosophilidae</taxon>
        <taxon>Drosophila</taxon>
    </lineage>
</organism>
<dbReference type="InterPro" id="IPR036236">
    <property type="entry name" value="Znf_C2H2_sf"/>
</dbReference>
<dbReference type="PANTHER" id="PTHR19818">
    <property type="entry name" value="ZINC FINGER PROTEIN ZIC AND GLI"/>
    <property type="match status" value="1"/>
</dbReference>
<feature type="domain" description="C2H2-type" evidence="7">
    <location>
        <begin position="65"/>
        <end position="94"/>
    </location>
</feature>
<keyword evidence="4" id="KW-0862">Zinc</keyword>
<dbReference type="SMART" id="SM00355">
    <property type="entry name" value="ZnF_C2H2"/>
    <property type="match status" value="9"/>
</dbReference>
<evidence type="ECO:0000256" key="1">
    <source>
        <dbReference type="ARBA" id="ARBA00022723"/>
    </source>
</evidence>
<keyword evidence="1" id="KW-0479">Metal-binding</keyword>
<evidence type="ECO:0000256" key="3">
    <source>
        <dbReference type="ARBA" id="ARBA00022771"/>
    </source>
</evidence>
<feature type="domain" description="C2H2-type" evidence="7">
    <location>
        <begin position="95"/>
        <end position="125"/>
    </location>
</feature>
<dbReference type="GO" id="GO:0045944">
    <property type="term" value="P:positive regulation of transcription by RNA polymerase II"/>
    <property type="evidence" value="ECO:0007669"/>
    <property type="project" value="UniProtKB-ARBA"/>
</dbReference>
<keyword evidence="2" id="KW-0677">Repeat</keyword>
<feature type="compositionally biased region" description="Basic and acidic residues" evidence="6">
    <location>
        <begin position="351"/>
        <end position="362"/>
    </location>
</feature>
<dbReference type="GO" id="GO:0000981">
    <property type="term" value="F:DNA-binding transcription factor activity, RNA polymerase II-specific"/>
    <property type="evidence" value="ECO:0007669"/>
    <property type="project" value="TreeGrafter"/>
</dbReference>
<keyword evidence="3 5" id="KW-0863">Zinc-finger</keyword>
<evidence type="ECO:0000256" key="2">
    <source>
        <dbReference type="ARBA" id="ARBA00022737"/>
    </source>
</evidence>
<feature type="domain" description="C2H2-type" evidence="7">
    <location>
        <begin position="246"/>
        <end position="274"/>
    </location>
</feature>
<dbReference type="STRING" id="30019.A0A0M4EYX7"/>
<dbReference type="OrthoDB" id="2687452at2759"/>
<dbReference type="SMR" id="A0A0M4EYX7"/>
<dbReference type="PROSITE" id="PS00028">
    <property type="entry name" value="ZINC_FINGER_C2H2_1"/>
    <property type="match status" value="8"/>
</dbReference>
<protein>
    <submittedName>
        <fullName evidence="8">CG9609</fullName>
    </submittedName>
</protein>
<feature type="domain" description="C2H2-type" evidence="7">
    <location>
        <begin position="217"/>
        <end position="246"/>
    </location>
</feature>
<dbReference type="GO" id="GO:0005634">
    <property type="term" value="C:nucleus"/>
    <property type="evidence" value="ECO:0007669"/>
    <property type="project" value="UniProtKB-ARBA"/>
</dbReference>
<evidence type="ECO:0000259" key="7">
    <source>
        <dbReference type="PROSITE" id="PS50157"/>
    </source>
</evidence>
<sequence length="429" mass="49908">YRSAPTSTTADIESIHCQTRWFLLCDFNLSRMPPDNQITSDSDLDLVLEEFKLRQTRRDSTGPKYRCSIAGCTESFKRLDHLDRHEYHHTGIKKHACSYDGCDKVYTILTHLKRHLRSTHERPGDGAPQKTVKCQLEECSKMFTSACNMQRHMREAHEAPREYACTHCEAKFRQKMKLRRHEITQHTQAYPYRCKKCARGFYQQWQQESHQRSCKLYSCPACELQFDKWTLYTKHCRETLHGRERHKCKQCERSYDKPSDLSKHVLAKHSADEKAAFTCSEPDCGRSYAYERNLRQHMLTTHSGMRFECQAVNCDRCFSSAQNLSKHLLRDHTAKERKSKSKSPSATAAAVKEKSNLRESTKLTRKRRRDAGKPVRSHLSKLACLVLEKDVDKELRLRQPLALTTVAQELEAELDDSVMEELLTATLES</sequence>
<dbReference type="AlphaFoldDB" id="A0A0M4EYX7"/>
<keyword evidence="9" id="KW-1185">Reference proteome</keyword>
<feature type="domain" description="C2H2-type" evidence="7">
    <location>
        <begin position="277"/>
        <end position="307"/>
    </location>
</feature>
<gene>
    <name evidence="8" type="ORF">Dbus_chrXg1111</name>
</gene>
<name>A0A0M4EYX7_DROBS</name>
<dbReference type="EMBL" id="CP012528">
    <property type="protein sequence ID" value="ALC49255.1"/>
    <property type="molecule type" value="Genomic_DNA"/>
</dbReference>
<dbReference type="PANTHER" id="PTHR19818:SF139">
    <property type="entry name" value="PAIR-RULE PROTEIN ODD-PAIRED"/>
    <property type="match status" value="1"/>
</dbReference>
<evidence type="ECO:0000256" key="6">
    <source>
        <dbReference type="SAM" id="MobiDB-lite"/>
    </source>
</evidence>
<feature type="domain" description="C2H2-type" evidence="7">
    <location>
        <begin position="307"/>
        <end position="337"/>
    </location>
</feature>
<dbReference type="Proteomes" id="UP000494163">
    <property type="component" value="Chromosome X"/>
</dbReference>
<dbReference type="InterPro" id="IPR013087">
    <property type="entry name" value="Znf_C2H2_type"/>
</dbReference>
<dbReference type="SUPFAM" id="SSF57667">
    <property type="entry name" value="beta-beta-alpha zinc fingers"/>
    <property type="match status" value="5"/>
</dbReference>
<evidence type="ECO:0000256" key="4">
    <source>
        <dbReference type="ARBA" id="ARBA00022833"/>
    </source>
</evidence>
<accession>A0A0M4EYX7</accession>
<dbReference type="Gene3D" id="3.30.160.60">
    <property type="entry name" value="Classic Zinc Finger"/>
    <property type="match status" value="6"/>
</dbReference>
<dbReference type="GO" id="GO:0000978">
    <property type="term" value="F:RNA polymerase II cis-regulatory region sequence-specific DNA binding"/>
    <property type="evidence" value="ECO:0007669"/>
    <property type="project" value="TreeGrafter"/>
</dbReference>
<feature type="domain" description="C2H2-type" evidence="7">
    <location>
        <begin position="132"/>
        <end position="162"/>
    </location>
</feature>
<feature type="non-terminal residue" evidence="8">
    <location>
        <position position="1"/>
    </location>
</feature>
<proteinExistence type="predicted"/>
<feature type="domain" description="C2H2-type" evidence="7">
    <location>
        <begin position="163"/>
        <end position="191"/>
    </location>
</feature>
<dbReference type="InterPro" id="IPR050329">
    <property type="entry name" value="GLI_C2H2-zinc-finger"/>
</dbReference>
<feature type="compositionally biased region" description="Basic residues" evidence="6">
    <location>
        <begin position="363"/>
        <end position="375"/>
    </location>
</feature>
<dbReference type="OMA" id="YTKHCRD"/>
<evidence type="ECO:0000313" key="9">
    <source>
        <dbReference type="Proteomes" id="UP000494163"/>
    </source>
</evidence>
<evidence type="ECO:0000256" key="5">
    <source>
        <dbReference type="PROSITE-ProRule" id="PRU00042"/>
    </source>
</evidence>
<evidence type="ECO:0000313" key="8">
    <source>
        <dbReference type="EMBL" id="ALC49255.1"/>
    </source>
</evidence>
<feature type="region of interest" description="Disordered" evidence="6">
    <location>
        <begin position="331"/>
        <end position="375"/>
    </location>
</feature>
<dbReference type="Pfam" id="PF00096">
    <property type="entry name" value="zf-C2H2"/>
    <property type="match status" value="3"/>
</dbReference>
<dbReference type="GO" id="GO:0008270">
    <property type="term" value="F:zinc ion binding"/>
    <property type="evidence" value="ECO:0007669"/>
    <property type="project" value="UniProtKB-KW"/>
</dbReference>
<reference evidence="8 9" key="1">
    <citation type="submission" date="2015-08" db="EMBL/GenBank/DDBJ databases">
        <title>Ancestral chromatin configuration constrains chromatin evolution on differentiating sex chromosomes in Drosophila.</title>
        <authorList>
            <person name="Zhou Q."/>
            <person name="Bachtrog D."/>
        </authorList>
    </citation>
    <scope>NUCLEOTIDE SEQUENCE [LARGE SCALE GENOMIC DNA]</scope>
    <source>
        <tissue evidence="8">Whole larvae</tissue>
    </source>
</reference>